<reference evidence="3 4" key="1">
    <citation type="submission" date="2022-11" db="UniProtKB">
        <authorList>
            <consortium name="WormBaseParasite"/>
        </authorList>
    </citation>
    <scope>IDENTIFICATION</scope>
</reference>
<evidence type="ECO:0000256" key="1">
    <source>
        <dbReference type="SAM" id="SignalP"/>
    </source>
</evidence>
<dbReference type="Proteomes" id="UP000887574">
    <property type="component" value="Unplaced"/>
</dbReference>
<evidence type="ECO:0000313" key="3">
    <source>
        <dbReference type="WBParaSite" id="jg18323"/>
    </source>
</evidence>
<protein>
    <submittedName>
        <fullName evidence="3 4">Uncharacterized protein</fullName>
    </submittedName>
</protein>
<evidence type="ECO:0000313" key="2">
    <source>
        <dbReference type="Proteomes" id="UP000887574"/>
    </source>
</evidence>
<dbReference type="WBParaSite" id="jg18328">
    <property type="protein sequence ID" value="jg18328"/>
    <property type="gene ID" value="jg18328"/>
</dbReference>
<name>A0A915DEA5_9BILA</name>
<accession>A0A915DEA5</accession>
<keyword evidence="2" id="KW-1185">Reference proteome</keyword>
<feature type="chain" id="PRO_5038276189" evidence="1">
    <location>
        <begin position="16"/>
        <end position="101"/>
    </location>
</feature>
<keyword evidence="1" id="KW-0732">Signal</keyword>
<dbReference type="AlphaFoldDB" id="A0A915DEA5"/>
<proteinExistence type="predicted"/>
<organism evidence="2 3">
    <name type="scientific">Ditylenchus dipsaci</name>
    <dbReference type="NCBI Taxonomy" id="166011"/>
    <lineage>
        <taxon>Eukaryota</taxon>
        <taxon>Metazoa</taxon>
        <taxon>Ecdysozoa</taxon>
        <taxon>Nematoda</taxon>
        <taxon>Chromadorea</taxon>
        <taxon>Rhabditida</taxon>
        <taxon>Tylenchina</taxon>
        <taxon>Tylenchomorpha</taxon>
        <taxon>Sphaerularioidea</taxon>
        <taxon>Anguinidae</taxon>
        <taxon>Anguininae</taxon>
        <taxon>Ditylenchus</taxon>
    </lineage>
</organism>
<feature type="signal peptide" evidence="1">
    <location>
        <begin position="1"/>
        <end position="15"/>
    </location>
</feature>
<evidence type="ECO:0000313" key="4">
    <source>
        <dbReference type="WBParaSite" id="jg18328"/>
    </source>
</evidence>
<sequence length="101" mass="11648">MQWLFAMCWISKAFSYFVLPIFEQLLATLEKDKKEIHPLALEISALLDEVGKQSGPHSLLVCKRDFRDVINSWEECLANEIYINNTQVADPEKSIQENTFG</sequence>
<dbReference type="WBParaSite" id="jg18323">
    <property type="protein sequence ID" value="jg18323"/>
    <property type="gene ID" value="jg18323"/>
</dbReference>